<sequence length="316" mass="35291">MQPVSPACWQIRTNMTSTQSTPPVIDFPIVETEPFIFRLAMNLVRKKIRGGFRLLTLARQAGLLNKLYRHHLSREVQLLIPLYRPDDALDGIGVEDYESQVVQAFAAFIKNLPGKVTFLDCGANIGIMSAKMCAACPNINRVVAYEPNADVYSLLQKNLANLPVPAQARQAAVGNMQGTGSLKSPPHDPSSHARFVEADPEGDIFVERLDSLDLTPGYSLALKIDVEGHEWEVLEGASKTIENADGFVISMEAHPRHFQRTQRDPSLMLKWLTQLAEVEFQVSEKPDLKVDPEKPFFEQFSQDMVYNIICRSGLAQ</sequence>
<dbReference type="SUPFAM" id="SSF53335">
    <property type="entry name" value="S-adenosyl-L-methionine-dependent methyltransferases"/>
    <property type="match status" value="1"/>
</dbReference>
<dbReference type="PANTHER" id="PTHR34203">
    <property type="entry name" value="METHYLTRANSFERASE, FKBM FAMILY PROTEIN"/>
    <property type="match status" value="1"/>
</dbReference>
<dbReference type="PANTHER" id="PTHR34203:SF15">
    <property type="entry name" value="SLL1173 PROTEIN"/>
    <property type="match status" value="1"/>
</dbReference>
<evidence type="ECO:0000313" key="3">
    <source>
        <dbReference type="Proteomes" id="UP000032233"/>
    </source>
</evidence>
<dbReference type="InterPro" id="IPR029063">
    <property type="entry name" value="SAM-dependent_MTases_sf"/>
</dbReference>
<protein>
    <recommendedName>
        <fullName evidence="1">Methyltransferase FkbM domain-containing protein</fullName>
    </recommendedName>
</protein>
<dbReference type="InterPro" id="IPR006342">
    <property type="entry name" value="FkbM_mtfrase"/>
</dbReference>
<gene>
    <name evidence="2" type="ORF">X474_14920</name>
</gene>
<comment type="caution">
    <text evidence="2">The sequence shown here is derived from an EMBL/GenBank/DDBJ whole genome shotgun (WGS) entry which is preliminary data.</text>
</comment>
<keyword evidence="3" id="KW-1185">Reference proteome</keyword>
<dbReference type="Gene3D" id="3.40.50.150">
    <property type="entry name" value="Vaccinia Virus protein VP39"/>
    <property type="match status" value="1"/>
</dbReference>
<dbReference type="Proteomes" id="UP000032233">
    <property type="component" value="Unassembled WGS sequence"/>
</dbReference>
<dbReference type="EMBL" id="AZAC01000017">
    <property type="protein sequence ID" value="KIX13275.1"/>
    <property type="molecule type" value="Genomic_DNA"/>
</dbReference>
<accession>A0A0D2JUR4</accession>
<dbReference type="InterPro" id="IPR052514">
    <property type="entry name" value="SAM-dependent_MTase"/>
</dbReference>
<dbReference type="Pfam" id="PF05050">
    <property type="entry name" value="Methyltransf_21"/>
    <property type="match status" value="1"/>
</dbReference>
<evidence type="ECO:0000313" key="2">
    <source>
        <dbReference type="EMBL" id="KIX13275.1"/>
    </source>
</evidence>
<feature type="domain" description="Methyltransferase FkbM" evidence="1">
    <location>
        <begin position="120"/>
        <end position="274"/>
    </location>
</feature>
<dbReference type="InParanoid" id="A0A0D2JUR4"/>
<dbReference type="NCBIfam" id="TIGR01444">
    <property type="entry name" value="fkbM_fam"/>
    <property type="match status" value="1"/>
</dbReference>
<name>A0A0D2JUR4_9BACT</name>
<organism evidence="2 3">
    <name type="scientific">Dethiosulfatarculus sandiegensis</name>
    <dbReference type="NCBI Taxonomy" id="1429043"/>
    <lineage>
        <taxon>Bacteria</taxon>
        <taxon>Pseudomonadati</taxon>
        <taxon>Thermodesulfobacteriota</taxon>
        <taxon>Desulfarculia</taxon>
        <taxon>Desulfarculales</taxon>
        <taxon>Desulfarculaceae</taxon>
        <taxon>Dethiosulfatarculus</taxon>
    </lineage>
</organism>
<evidence type="ECO:0000259" key="1">
    <source>
        <dbReference type="Pfam" id="PF05050"/>
    </source>
</evidence>
<reference evidence="2 3" key="1">
    <citation type="submission" date="2013-11" db="EMBL/GenBank/DDBJ databases">
        <title>Metagenomic analysis of a methanogenic consortium involved in long chain n-alkane degradation.</title>
        <authorList>
            <person name="Davidova I.A."/>
            <person name="Callaghan A.V."/>
            <person name="Wawrik B."/>
            <person name="Pruitt S."/>
            <person name="Marks C."/>
            <person name="Duncan K.E."/>
            <person name="Suflita J.M."/>
        </authorList>
    </citation>
    <scope>NUCLEOTIDE SEQUENCE [LARGE SCALE GENOMIC DNA]</scope>
    <source>
        <strain evidence="2 3">SPR</strain>
    </source>
</reference>
<proteinExistence type="predicted"/>
<dbReference type="OrthoDB" id="5329963at2"/>
<dbReference type="STRING" id="1429043.X474_14920"/>
<dbReference type="AlphaFoldDB" id="A0A0D2JUR4"/>